<keyword evidence="5" id="KW-0464">Manganese</keyword>
<dbReference type="Proteomes" id="UP000192247">
    <property type="component" value="Unassembled WGS sequence"/>
</dbReference>
<dbReference type="GO" id="GO:0005737">
    <property type="term" value="C:cytoplasm"/>
    <property type="evidence" value="ECO:0007669"/>
    <property type="project" value="TreeGrafter"/>
</dbReference>
<dbReference type="OrthoDB" id="6493456at2759"/>
<dbReference type="PANTHER" id="PTHR11668:SF300">
    <property type="entry name" value="SERINE_THREONINE-PROTEIN PHOSPHATASE"/>
    <property type="match status" value="1"/>
</dbReference>
<name>A0A1V9X6N9_9ACAR</name>
<dbReference type="InterPro" id="IPR050341">
    <property type="entry name" value="PP1_catalytic_subunit"/>
</dbReference>
<gene>
    <name evidence="11" type="ORF">BIW11_12367</name>
</gene>
<evidence type="ECO:0000256" key="7">
    <source>
        <dbReference type="ARBA" id="ARBA00048336"/>
    </source>
</evidence>
<reference evidence="11 12" key="1">
    <citation type="journal article" date="2017" name="Gigascience">
        <title>Draft genome of the honey bee ectoparasitic mite, Tropilaelaps mercedesae, is shaped by the parasitic life history.</title>
        <authorList>
            <person name="Dong X."/>
            <person name="Armstrong S.D."/>
            <person name="Xia D."/>
            <person name="Makepeace B.L."/>
            <person name="Darby A.C."/>
            <person name="Kadowaki T."/>
        </authorList>
    </citation>
    <scope>NUCLEOTIDE SEQUENCE [LARGE SCALE GENOMIC DNA]</scope>
    <source>
        <strain evidence="11">Wuxi-XJTLU</strain>
    </source>
</reference>
<dbReference type="InterPro" id="IPR004843">
    <property type="entry name" value="Calcineurin-like_PHP"/>
</dbReference>
<dbReference type="PROSITE" id="PS00125">
    <property type="entry name" value="SER_THR_PHOSPHATASE"/>
    <property type="match status" value="1"/>
</dbReference>
<evidence type="ECO:0000313" key="11">
    <source>
        <dbReference type="EMBL" id="OQR69270.1"/>
    </source>
</evidence>
<dbReference type="InParanoid" id="A0A1V9X6N9"/>
<dbReference type="Gene3D" id="3.60.21.10">
    <property type="match status" value="1"/>
</dbReference>
<evidence type="ECO:0000256" key="9">
    <source>
        <dbReference type="SAM" id="MobiDB-lite"/>
    </source>
</evidence>
<evidence type="ECO:0000256" key="8">
    <source>
        <dbReference type="RuleBase" id="RU004273"/>
    </source>
</evidence>
<dbReference type="InterPro" id="IPR029052">
    <property type="entry name" value="Metallo-depent_PP-like"/>
</dbReference>
<dbReference type="Pfam" id="PF00149">
    <property type="entry name" value="Metallophos"/>
    <property type="match status" value="1"/>
</dbReference>
<keyword evidence="12" id="KW-1185">Reference proteome</keyword>
<evidence type="ECO:0000313" key="12">
    <source>
        <dbReference type="Proteomes" id="UP000192247"/>
    </source>
</evidence>
<dbReference type="InterPro" id="IPR006186">
    <property type="entry name" value="Ser/Thr-sp_prot-phosphatase"/>
</dbReference>
<evidence type="ECO:0000256" key="4">
    <source>
        <dbReference type="ARBA" id="ARBA00022912"/>
    </source>
</evidence>
<keyword evidence="3 8" id="KW-0378">Hydrolase</keyword>
<keyword evidence="2" id="KW-0479">Metal-binding</keyword>
<comment type="cofactor">
    <cofactor evidence="1">
        <name>Mn(2+)</name>
        <dbReference type="ChEBI" id="CHEBI:29035"/>
    </cofactor>
</comment>
<dbReference type="PRINTS" id="PR00114">
    <property type="entry name" value="STPHPHTASE"/>
</dbReference>
<evidence type="ECO:0000256" key="6">
    <source>
        <dbReference type="ARBA" id="ARBA00047761"/>
    </source>
</evidence>
<evidence type="ECO:0000259" key="10">
    <source>
        <dbReference type="PROSITE" id="PS00125"/>
    </source>
</evidence>
<dbReference type="GO" id="GO:0046872">
    <property type="term" value="F:metal ion binding"/>
    <property type="evidence" value="ECO:0007669"/>
    <property type="project" value="UniProtKB-KW"/>
</dbReference>
<dbReference type="AlphaFoldDB" id="A0A1V9X6N9"/>
<feature type="region of interest" description="Disordered" evidence="9">
    <location>
        <begin position="1"/>
        <end position="31"/>
    </location>
</feature>
<protein>
    <recommendedName>
        <fullName evidence="8">Serine/threonine-protein phosphatase</fullName>
        <ecNumber evidence="8">3.1.3.16</ecNumber>
    </recommendedName>
</protein>
<organism evidence="11 12">
    <name type="scientific">Tropilaelaps mercedesae</name>
    <dbReference type="NCBI Taxonomy" id="418985"/>
    <lineage>
        <taxon>Eukaryota</taxon>
        <taxon>Metazoa</taxon>
        <taxon>Ecdysozoa</taxon>
        <taxon>Arthropoda</taxon>
        <taxon>Chelicerata</taxon>
        <taxon>Arachnida</taxon>
        <taxon>Acari</taxon>
        <taxon>Parasitiformes</taxon>
        <taxon>Mesostigmata</taxon>
        <taxon>Gamasina</taxon>
        <taxon>Dermanyssoidea</taxon>
        <taxon>Laelapidae</taxon>
        <taxon>Tropilaelaps</taxon>
    </lineage>
</organism>
<feature type="compositionally biased region" description="Low complexity" evidence="9">
    <location>
        <begin position="1"/>
        <end position="15"/>
    </location>
</feature>
<dbReference type="EMBL" id="MNPL01021682">
    <property type="protein sequence ID" value="OQR69270.1"/>
    <property type="molecule type" value="Genomic_DNA"/>
</dbReference>
<evidence type="ECO:0000256" key="1">
    <source>
        <dbReference type="ARBA" id="ARBA00001936"/>
    </source>
</evidence>
<dbReference type="SUPFAM" id="SSF56300">
    <property type="entry name" value="Metallo-dependent phosphatases"/>
    <property type="match status" value="1"/>
</dbReference>
<feature type="domain" description="Serine/threonine specific protein phosphatases" evidence="10">
    <location>
        <begin position="153"/>
        <end position="158"/>
    </location>
</feature>
<dbReference type="SMART" id="SM00156">
    <property type="entry name" value="PP2Ac"/>
    <property type="match status" value="1"/>
</dbReference>
<keyword evidence="4" id="KW-0904">Protein phosphatase</keyword>
<dbReference type="STRING" id="418985.A0A1V9X6N9"/>
<dbReference type="GO" id="GO:0004722">
    <property type="term" value="F:protein serine/threonine phosphatase activity"/>
    <property type="evidence" value="ECO:0007669"/>
    <property type="project" value="UniProtKB-EC"/>
</dbReference>
<evidence type="ECO:0000256" key="3">
    <source>
        <dbReference type="ARBA" id="ARBA00022801"/>
    </source>
</evidence>
<comment type="caution">
    <text evidence="11">The sequence shown here is derived from an EMBL/GenBank/DDBJ whole genome shotgun (WGS) entry which is preliminary data.</text>
</comment>
<comment type="catalytic activity">
    <reaction evidence="7 8">
        <text>O-phospho-L-threonyl-[protein] + H2O = L-threonyl-[protein] + phosphate</text>
        <dbReference type="Rhea" id="RHEA:47004"/>
        <dbReference type="Rhea" id="RHEA-COMP:11060"/>
        <dbReference type="Rhea" id="RHEA-COMP:11605"/>
        <dbReference type="ChEBI" id="CHEBI:15377"/>
        <dbReference type="ChEBI" id="CHEBI:30013"/>
        <dbReference type="ChEBI" id="CHEBI:43474"/>
        <dbReference type="ChEBI" id="CHEBI:61977"/>
        <dbReference type="EC" id="3.1.3.16"/>
    </reaction>
</comment>
<dbReference type="GO" id="GO:0005634">
    <property type="term" value="C:nucleus"/>
    <property type="evidence" value="ECO:0007669"/>
    <property type="project" value="TreeGrafter"/>
</dbReference>
<evidence type="ECO:0000256" key="5">
    <source>
        <dbReference type="ARBA" id="ARBA00023211"/>
    </source>
</evidence>
<proteinExistence type="inferred from homology"/>
<comment type="catalytic activity">
    <reaction evidence="6">
        <text>O-phospho-L-seryl-[protein] + H2O = L-seryl-[protein] + phosphate</text>
        <dbReference type="Rhea" id="RHEA:20629"/>
        <dbReference type="Rhea" id="RHEA-COMP:9863"/>
        <dbReference type="Rhea" id="RHEA-COMP:11604"/>
        <dbReference type="ChEBI" id="CHEBI:15377"/>
        <dbReference type="ChEBI" id="CHEBI:29999"/>
        <dbReference type="ChEBI" id="CHEBI:43474"/>
        <dbReference type="ChEBI" id="CHEBI:83421"/>
        <dbReference type="EC" id="3.1.3.16"/>
    </reaction>
</comment>
<accession>A0A1V9X6N9</accession>
<sequence length="347" mass="38421">MPESVPTTKTVSSTSARLPEAAPKSSCSPAATPRADAVIDTVLATLLGSRQTSDGTCTRVHLTNRELLEVTRRAQKAFSAEPMLLRISPPLRVFGDLHGQFRDFLLLLDQTGLPPSTRFLFLGDYVDRGEQSLEVITLLFALKVRFPTSVFLLRGNHEVQPVNRRYGFFEEVTSRYNLEIYGRFGSAFSYMPVAAIVGEKIFCVHGGISPRLHSLDQILDIQRPARVPKQGLLTDLLWADPHPTAEDFADNHDRGISVIFGPKQVEEFLERFDLDLICRGHQLCPKGHEFFADQRLLTIFSAPNYCGQFDNAAGVLSISKNLECEISTFRPTTPSAGGLPMASTAKL</sequence>
<dbReference type="PANTHER" id="PTHR11668">
    <property type="entry name" value="SERINE/THREONINE PROTEIN PHOSPHATASE"/>
    <property type="match status" value="1"/>
</dbReference>
<dbReference type="EC" id="3.1.3.16" evidence="8"/>
<comment type="similarity">
    <text evidence="8">Belongs to the PPP phosphatase family.</text>
</comment>
<evidence type="ECO:0000256" key="2">
    <source>
        <dbReference type="ARBA" id="ARBA00022723"/>
    </source>
</evidence>